<keyword evidence="7 8" id="KW-0460">Magnesium</keyword>
<keyword evidence="8" id="KW-0464">Manganese</keyword>
<dbReference type="HAMAP" id="MF_00692">
    <property type="entry name" value="SelO"/>
    <property type="match status" value="1"/>
</dbReference>
<reference evidence="9 10" key="1">
    <citation type="submission" date="2019-02" db="EMBL/GenBank/DDBJ databases">
        <title>Prokaryotic population dynamics and viral predation in marine succession experiment using metagenomics: the confinement effect.</title>
        <authorList>
            <person name="Haro-Moreno J.M."/>
            <person name="Rodriguez-Valera F."/>
            <person name="Lopez-Perez M."/>
        </authorList>
    </citation>
    <scope>NUCLEOTIDE SEQUENCE [LARGE SCALE GENOMIC DNA]</scope>
    <source>
        <strain evidence="9">MED-G169</strain>
    </source>
</reference>
<feature type="binding site" evidence="8">
    <location>
        <position position="140"/>
    </location>
    <ligand>
        <name>ATP</name>
        <dbReference type="ChEBI" id="CHEBI:30616"/>
    </ligand>
</feature>
<evidence type="ECO:0000256" key="1">
    <source>
        <dbReference type="ARBA" id="ARBA00009747"/>
    </source>
</evidence>
<comment type="similarity">
    <text evidence="1 8">Belongs to the SELO family.</text>
</comment>
<dbReference type="NCBIfam" id="NF000658">
    <property type="entry name" value="PRK00029.1"/>
    <property type="match status" value="1"/>
</dbReference>
<keyword evidence="6 8" id="KW-0067">ATP-binding</keyword>
<evidence type="ECO:0000256" key="8">
    <source>
        <dbReference type="HAMAP-Rule" id="MF_00692"/>
    </source>
</evidence>
<comment type="function">
    <text evidence="8">Nucleotidyltransferase involved in the post-translational modification of proteins. It can catalyze the addition of adenosine monophosphate (AMP) or uridine monophosphate (UMP) to a protein, resulting in modifications known as AMPylation and UMPylation.</text>
</comment>
<feature type="binding site" evidence="8">
    <location>
        <position position="190"/>
    </location>
    <ligand>
        <name>ATP</name>
        <dbReference type="ChEBI" id="CHEBI:30616"/>
    </ligand>
</feature>
<proteinExistence type="inferred from homology"/>
<dbReference type="InterPro" id="IPR003846">
    <property type="entry name" value="SelO"/>
</dbReference>
<comment type="catalytic activity">
    <reaction evidence="8">
        <text>L-tyrosyl-[protein] + UTP = O-(5'-uridylyl)-L-tyrosyl-[protein] + diphosphate</text>
        <dbReference type="Rhea" id="RHEA:83887"/>
        <dbReference type="Rhea" id="RHEA-COMP:10136"/>
        <dbReference type="Rhea" id="RHEA-COMP:20238"/>
        <dbReference type="ChEBI" id="CHEBI:33019"/>
        <dbReference type="ChEBI" id="CHEBI:46398"/>
        <dbReference type="ChEBI" id="CHEBI:46858"/>
        <dbReference type="ChEBI" id="CHEBI:90602"/>
    </reaction>
</comment>
<feature type="binding site" evidence="8">
    <location>
        <position position="267"/>
    </location>
    <ligand>
        <name>Mg(2+)</name>
        <dbReference type="ChEBI" id="CHEBI:18420"/>
    </ligand>
</feature>
<comment type="catalytic activity">
    <reaction evidence="8">
        <text>L-seryl-[protein] + ATP = 3-O-(5'-adenylyl)-L-seryl-[protein] + diphosphate</text>
        <dbReference type="Rhea" id="RHEA:58120"/>
        <dbReference type="Rhea" id="RHEA-COMP:9863"/>
        <dbReference type="Rhea" id="RHEA-COMP:15073"/>
        <dbReference type="ChEBI" id="CHEBI:29999"/>
        <dbReference type="ChEBI" id="CHEBI:30616"/>
        <dbReference type="ChEBI" id="CHEBI:33019"/>
        <dbReference type="ChEBI" id="CHEBI:142516"/>
        <dbReference type="EC" id="2.7.7.108"/>
    </reaction>
</comment>
<feature type="active site" description="Proton acceptor" evidence="8">
    <location>
        <position position="266"/>
    </location>
</feature>
<feature type="binding site" evidence="8">
    <location>
        <position position="99"/>
    </location>
    <ligand>
        <name>ATP</name>
        <dbReference type="ChEBI" id="CHEBI:30616"/>
    </ligand>
</feature>
<evidence type="ECO:0000313" key="10">
    <source>
        <dbReference type="Proteomes" id="UP000318148"/>
    </source>
</evidence>
<keyword evidence="4 8" id="KW-0479">Metal-binding</keyword>
<sequence length="496" mass="57264">MTKSHTFSSFVTAICNHFSDHFYAKNIDIFNYCQPTPLEEPNLVHINQSLCEDLNLNPDIFKSERALKLMSADTSNTNLKPTSVVYSGHQFGTWAGQLGDGRAITLGEIPVKNHNAKREVLWDIQLKGAGLTPYSRFADGRAVLRSTIREYLCSEAMHGLRIPTTRALCLVSSNTQVQREKSEAAAILCRVAPNHIRFGSLEHFHYLNDFDSVRQLLDYIINRHFPDWDSQEDRYEKLFKSIVISTAYLIAQWQSVGFCHGVLNTDNMCILGQTLDYGPFGFLDRYDPQWICNTSDYNGRYSFYNQPSIGLWNLNALAICFSSLLSREKIISILKLYEPTLITKYQKIMSNKLGIKYKKSNHKLVDDLLKILQKNQVDYTFFFRQLSYTQSLSDELLRLFNEKETIKIWFKNYQSLLKQEKSSKVPNISMLKVNPKFTLRNHIAQRAITNAERGDFSELKTIETLIQSPFDEHQNYYNYSLPLPDELHSERLSCSS</sequence>
<dbReference type="EMBL" id="SHBO01000037">
    <property type="protein sequence ID" value="RZO05764.1"/>
    <property type="molecule type" value="Genomic_DNA"/>
</dbReference>
<name>A0A520LLV7_9GAMM</name>
<dbReference type="PANTHER" id="PTHR32057:SF14">
    <property type="entry name" value="PROTEIN ADENYLYLTRANSFERASE SELO, MITOCHONDRIAL"/>
    <property type="match status" value="1"/>
</dbReference>
<keyword evidence="2 8" id="KW-0808">Transferase</keyword>
<comment type="catalytic activity">
    <reaction evidence="8">
        <text>L-tyrosyl-[protein] + ATP = O-(5'-adenylyl)-L-tyrosyl-[protein] + diphosphate</text>
        <dbReference type="Rhea" id="RHEA:54288"/>
        <dbReference type="Rhea" id="RHEA-COMP:10136"/>
        <dbReference type="Rhea" id="RHEA-COMP:13846"/>
        <dbReference type="ChEBI" id="CHEBI:30616"/>
        <dbReference type="ChEBI" id="CHEBI:33019"/>
        <dbReference type="ChEBI" id="CHEBI:46858"/>
        <dbReference type="ChEBI" id="CHEBI:83624"/>
        <dbReference type="EC" id="2.7.7.108"/>
    </reaction>
</comment>
<feature type="binding site" evidence="8">
    <location>
        <position position="197"/>
    </location>
    <ligand>
        <name>ATP</name>
        <dbReference type="ChEBI" id="CHEBI:30616"/>
    </ligand>
</feature>
<dbReference type="GO" id="GO:0030145">
    <property type="term" value="F:manganese ion binding"/>
    <property type="evidence" value="ECO:0007669"/>
    <property type="project" value="UniProtKB-UniRule"/>
</dbReference>
<dbReference type="GO" id="GO:0005524">
    <property type="term" value="F:ATP binding"/>
    <property type="evidence" value="ECO:0007669"/>
    <property type="project" value="UniProtKB-UniRule"/>
</dbReference>
<evidence type="ECO:0000256" key="7">
    <source>
        <dbReference type="ARBA" id="ARBA00022842"/>
    </source>
</evidence>
<comment type="catalytic activity">
    <reaction evidence="8">
        <text>L-threonyl-[protein] + ATP = 3-O-(5'-adenylyl)-L-threonyl-[protein] + diphosphate</text>
        <dbReference type="Rhea" id="RHEA:54292"/>
        <dbReference type="Rhea" id="RHEA-COMP:11060"/>
        <dbReference type="Rhea" id="RHEA-COMP:13847"/>
        <dbReference type="ChEBI" id="CHEBI:30013"/>
        <dbReference type="ChEBI" id="CHEBI:30616"/>
        <dbReference type="ChEBI" id="CHEBI:33019"/>
        <dbReference type="ChEBI" id="CHEBI:138113"/>
        <dbReference type="EC" id="2.7.7.108"/>
    </reaction>
</comment>
<dbReference type="GO" id="GO:0070733">
    <property type="term" value="F:AMPylase activity"/>
    <property type="evidence" value="ECO:0007669"/>
    <property type="project" value="UniProtKB-EC"/>
</dbReference>
<comment type="catalytic activity">
    <reaction evidence="8">
        <text>L-histidyl-[protein] + UTP = N(tele)-(5'-uridylyl)-L-histidyl-[protein] + diphosphate</text>
        <dbReference type="Rhea" id="RHEA:83891"/>
        <dbReference type="Rhea" id="RHEA-COMP:9745"/>
        <dbReference type="Rhea" id="RHEA-COMP:20239"/>
        <dbReference type="ChEBI" id="CHEBI:29979"/>
        <dbReference type="ChEBI" id="CHEBI:33019"/>
        <dbReference type="ChEBI" id="CHEBI:46398"/>
        <dbReference type="ChEBI" id="CHEBI:233474"/>
    </reaction>
</comment>
<feature type="binding site" evidence="8">
    <location>
        <position position="139"/>
    </location>
    <ligand>
        <name>ATP</name>
        <dbReference type="ChEBI" id="CHEBI:30616"/>
    </ligand>
</feature>
<evidence type="ECO:0000256" key="3">
    <source>
        <dbReference type="ARBA" id="ARBA00022695"/>
    </source>
</evidence>
<dbReference type="EC" id="2.7.7.-" evidence="8"/>
<keyword evidence="3 8" id="KW-0548">Nucleotidyltransferase</keyword>
<dbReference type="Pfam" id="PF02696">
    <property type="entry name" value="SelO"/>
    <property type="match status" value="1"/>
</dbReference>
<protein>
    <recommendedName>
        <fullName evidence="8">Protein nucleotidyltransferase YdiU</fullName>
        <ecNumber evidence="8">2.7.7.-</ecNumber>
    </recommendedName>
    <alternativeName>
        <fullName evidence="8">Protein adenylyltransferase YdiU</fullName>
        <ecNumber evidence="8">2.7.7.108</ecNumber>
    </alternativeName>
    <alternativeName>
        <fullName evidence="8">Protein uridylyltransferase YdiU</fullName>
        <ecNumber evidence="8">2.7.7.-</ecNumber>
    </alternativeName>
</protein>
<keyword evidence="5 8" id="KW-0547">Nucleotide-binding</keyword>
<evidence type="ECO:0000256" key="4">
    <source>
        <dbReference type="ARBA" id="ARBA00022723"/>
    </source>
</evidence>
<evidence type="ECO:0000256" key="2">
    <source>
        <dbReference type="ARBA" id="ARBA00022679"/>
    </source>
</evidence>
<dbReference type="AlphaFoldDB" id="A0A520LLV7"/>
<evidence type="ECO:0000313" key="9">
    <source>
        <dbReference type="EMBL" id="RZO05764.1"/>
    </source>
</evidence>
<feature type="binding site" evidence="8">
    <location>
        <position position="102"/>
    </location>
    <ligand>
        <name>ATP</name>
        <dbReference type="ChEBI" id="CHEBI:30616"/>
    </ligand>
</feature>
<comment type="caution">
    <text evidence="9">The sequence shown here is derived from an EMBL/GenBank/DDBJ whole genome shotgun (WGS) entry which is preliminary data.</text>
</comment>
<feature type="binding site" evidence="8">
    <location>
        <position position="101"/>
    </location>
    <ligand>
        <name>ATP</name>
        <dbReference type="ChEBI" id="CHEBI:30616"/>
    </ligand>
</feature>
<evidence type="ECO:0000256" key="6">
    <source>
        <dbReference type="ARBA" id="ARBA00022840"/>
    </source>
</evidence>
<dbReference type="PANTHER" id="PTHR32057">
    <property type="entry name" value="PROTEIN ADENYLYLTRANSFERASE SELO, MITOCHONDRIAL"/>
    <property type="match status" value="1"/>
</dbReference>
<gene>
    <name evidence="8" type="primary">ydiU</name>
    <name evidence="8" type="synonym">selO</name>
    <name evidence="9" type="ORF">EVB02_03170</name>
</gene>
<dbReference type="EC" id="2.7.7.108" evidence="8"/>
<organism evidence="9 10">
    <name type="scientific">SAR92 clade bacterium</name>
    <dbReference type="NCBI Taxonomy" id="2315479"/>
    <lineage>
        <taxon>Bacteria</taxon>
        <taxon>Pseudomonadati</taxon>
        <taxon>Pseudomonadota</taxon>
        <taxon>Gammaproteobacteria</taxon>
        <taxon>Cellvibrionales</taxon>
        <taxon>Porticoccaceae</taxon>
        <taxon>SAR92 clade</taxon>
    </lineage>
</organism>
<feature type="binding site" evidence="8">
    <location>
        <position position="127"/>
    </location>
    <ligand>
        <name>ATP</name>
        <dbReference type="ChEBI" id="CHEBI:30616"/>
    </ligand>
</feature>
<evidence type="ECO:0000256" key="5">
    <source>
        <dbReference type="ARBA" id="ARBA00022741"/>
    </source>
</evidence>
<dbReference type="Proteomes" id="UP000318148">
    <property type="component" value="Unassembled WGS sequence"/>
</dbReference>
<comment type="catalytic activity">
    <reaction evidence="8">
        <text>L-seryl-[protein] + UTP = O-(5'-uridylyl)-L-seryl-[protein] + diphosphate</text>
        <dbReference type="Rhea" id="RHEA:64604"/>
        <dbReference type="Rhea" id="RHEA-COMP:9863"/>
        <dbReference type="Rhea" id="RHEA-COMP:16635"/>
        <dbReference type="ChEBI" id="CHEBI:29999"/>
        <dbReference type="ChEBI" id="CHEBI:33019"/>
        <dbReference type="ChEBI" id="CHEBI:46398"/>
        <dbReference type="ChEBI" id="CHEBI:156051"/>
    </reaction>
</comment>
<feature type="binding site" evidence="8">
    <location>
        <position position="276"/>
    </location>
    <ligand>
        <name>Mg(2+)</name>
        <dbReference type="ChEBI" id="CHEBI:18420"/>
    </ligand>
</feature>
<dbReference type="GO" id="GO:0000287">
    <property type="term" value="F:magnesium ion binding"/>
    <property type="evidence" value="ECO:0007669"/>
    <property type="project" value="UniProtKB-UniRule"/>
</dbReference>
<comment type="cofactor">
    <cofactor evidence="8">
        <name>Mg(2+)</name>
        <dbReference type="ChEBI" id="CHEBI:18420"/>
    </cofactor>
    <cofactor evidence="8">
        <name>Mn(2+)</name>
        <dbReference type="ChEBI" id="CHEBI:29035"/>
    </cofactor>
</comment>
<feature type="binding site" evidence="8">
    <location>
        <position position="276"/>
    </location>
    <ligand>
        <name>ATP</name>
        <dbReference type="ChEBI" id="CHEBI:30616"/>
    </ligand>
</feature>
<accession>A0A520LLV7</accession>